<dbReference type="Pfam" id="PF15902">
    <property type="entry name" value="Sortilin-Vps10"/>
    <property type="match status" value="1"/>
</dbReference>
<dbReference type="InterPro" id="IPR052025">
    <property type="entry name" value="Xyloglucanase_GH74"/>
</dbReference>
<dbReference type="SUPFAM" id="SSF110296">
    <property type="entry name" value="Oligoxyloglucan reducing end-specific cellobiohydrolase"/>
    <property type="match status" value="1"/>
</dbReference>
<dbReference type="Gene3D" id="2.130.10.10">
    <property type="entry name" value="YVTN repeat-like/Quinoprotein amine dehydrogenase"/>
    <property type="match status" value="4"/>
</dbReference>
<protein>
    <submittedName>
        <fullName evidence="3">Glycosyl hydrolase, BNR repeat</fullName>
    </submittedName>
</protein>
<dbReference type="PANTHER" id="PTHR43739">
    <property type="entry name" value="XYLOGLUCANASE (EUROFUNG)"/>
    <property type="match status" value="1"/>
</dbReference>
<name>A0A160VF76_9ZZZZ</name>
<evidence type="ECO:0000313" key="3">
    <source>
        <dbReference type="EMBL" id="CUV08519.1"/>
    </source>
</evidence>
<proteinExistence type="predicted"/>
<evidence type="ECO:0000259" key="2">
    <source>
        <dbReference type="Pfam" id="PF15902"/>
    </source>
</evidence>
<feature type="domain" description="Sortilin N-terminal" evidence="2">
    <location>
        <begin position="117"/>
        <end position="239"/>
    </location>
</feature>
<organism evidence="3">
    <name type="scientific">hydrothermal vent metagenome</name>
    <dbReference type="NCBI Taxonomy" id="652676"/>
    <lineage>
        <taxon>unclassified sequences</taxon>
        <taxon>metagenomes</taxon>
        <taxon>ecological metagenomes</taxon>
    </lineage>
</organism>
<dbReference type="EMBL" id="FAXC01000081">
    <property type="protein sequence ID" value="CUV08519.1"/>
    <property type="molecule type" value="Genomic_DNA"/>
</dbReference>
<sequence>MRKLLLLFSILFSFTFSGELNSDHFKNLKFRFIGPDGNRAIAAAGVSSDHNTYYIGAASGGLWRTQNNGISWQPIFDDQDVSSVSALAVYQKNPKVIWAGTGETFLIRPAHAIGNGIYKSTDGGDTWVNMGLEKTARIARIVIHPDNENIVYVAALGHTHGPQKERGIYRTMDGGKSWEKVLFIDENTGGIDIAIDLNNPSILLAAMWQIHINTWGLNSGGESGGVFISRDGGDSWNRQDKNGLPGGKGNPVGKVAIAISKSNSNVMYALCEEAHPGLYRTDNGGQSWKLVSRNHTLAERAPYYMRIAVAPDNPEKVYFLDVQFSVSEDGGKTIKSGYRAGGDNHDIWIDPEDGNRIMVAHDGCASIANDGKTFKRVVLPIAQMYHAHTDNQIPYNVYGNRQDGYSYRGPSNSRERGISLGHWRAFGGCESGFGIPDPNDNNIIWSGCYDGGLEVYNVRTGHARNVRVWPEAAYGWAPKDLKYRWHWTFPIHVSEHKKHAVYVGSQYVHRSTDLGQSWEVISPDLTLNLKSHQQNSGGIAIDNLMTFDGSVLFAINESPLKQGLIWVGSNDGQVHLTRNGGRTWINVSGNINMPPWGTISNIEASRFDPKTAYISVDFHQMGDFDPYIYKTTDYGKSWKKISGNIPRSYSSFVHVVKEDPKQESVLYAGTDNSVYVSVDGGDHWTKINSNLPPAPVYWITIQEHFDDMVIGTYGRGIYILDDISPFREMANSNQNEVSFMPIHDAYRFQQIQSMKNDGTSLIRGQNPSYGANIDFFLPDTNSQEVTISIQDLSGNEIRKITPRKITAGVNRIMWDLRYERTKTPKLRVNPYDVDWVTYNEDGWRPLRTWDIDVNSGKLGPKAIPGNYQAVLNIDGKKYSRTFQVLKDPNTAGSLKDIKAQFKYLMTLRSVINNNVDLINKIEEIRFSLQNDYENSSEKKARADQLDQQLYEIESNLFDVKLTGAREDAFRNPNKIYGRLCALASDLTRYGADFKPTNQQIEVAELLIDRLQKQETKFEVLVKDDFFDSEKNK</sequence>
<reference evidence="3" key="1">
    <citation type="submission" date="2015-10" db="EMBL/GenBank/DDBJ databases">
        <authorList>
            <person name="Gilbert D.G."/>
        </authorList>
    </citation>
    <scope>NUCLEOTIDE SEQUENCE</scope>
</reference>
<gene>
    <name evidence="3" type="ORF">MGWOODY_Mmi46</name>
</gene>
<dbReference type="CDD" id="cd15482">
    <property type="entry name" value="Sialidase_non-viral"/>
    <property type="match status" value="1"/>
</dbReference>
<dbReference type="PANTHER" id="PTHR43739:SF5">
    <property type="entry name" value="EXO-ALPHA-SIALIDASE"/>
    <property type="match status" value="1"/>
</dbReference>
<dbReference type="GO" id="GO:0010411">
    <property type="term" value="P:xyloglucan metabolic process"/>
    <property type="evidence" value="ECO:0007669"/>
    <property type="project" value="TreeGrafter"/>
</dbReference>
<accession>A0A160VF76</accession>
<evidence type="ECO:0000256" key="1">
    <source>
        <dbReference type="ARBA" id="ARBA00022737"/>
    </source>
</evidence>
<dbReference type="InterPro" id="IPR015943">
    <property type="entry name" value="WD40/YVTN_repeat-like_dom_sf"/>
</dbReference>
<keyword evidence="1" id="KW-0677">Repeat</keyword>
<dbReference type="AlphaFoldDB" id="A0A160VF76"/>
<dbReference type="InterPro" id="IPR031778">
    <property type="entry name" value="Sortilin_N"/>
</dbReference>
<keyword evidence="3" id="KW-0378">Hydrolase</keyword>
<dbReference type="GO" id="GO:0016787">
    <property type="term" value="F:hydrolase activity"/>
    <property type="evidence" value="ECO:0007669"/>
    <property type="project" value="UniProtKB-KW"/>
</dbReference>